<dbReference type="PANTHER" id="PTHR47963">
    <property type="entry name" value="DEAD-BOX ATP-DEPENDENT RNA HELICASE 47, MITOCHONDRIAL"/>
    <property type="match status" value="1"/>
</dbReference>
<keyword evidence="5" id="KW-0547">Nucleotide-binding</keyword>
<dbReference type="RefSeq" id="WP_344694461.1">
    <property type="nucleotide sequence ID" value="NZ_BAABBF010000010.1"/>
</dbReference>
<dbReference type="Gene3D" id="3.40.50.300">
    <property type="entry name" value="P-loop containing nucleotide triphosphate hydrolases"/>
    <property type="match status" value="2"/>
</dbReference>
<comment type="caution">
    <text evidence="11">The sequence shown here is derived from an EMBL/GenBank/DDBJ whole genome shotgun (WGS) entry which is preliminary data.</text>
</comment>
<keyword evidence="12" id="KW-1185">Reference proteome</keyword>
<evidence type="ECO:0000313" key="11">
    <source>
        <dbReference type="EMBL" id="GAA3721931.1"/>
    </source>
</evidence>
<proteinExistence type="inferred from homology"/>
<dbReference type="CDD" id="cd09641">
    <property type="entry name" value="Cas3''_I"/>
    <property type="match status" value="1"/>
</dbReference>
<evidence type="ECO:0000259" key="10">
    <source>
        <dbReference type="PROSITE" id="PS51643"/>
    </source>
</evidence>
<dbReference type="Pfam" id="PF22590">
    <property type="entry name" value="Cas3-like_C_2"/>
    <property type="match status" value="1"/>
</dbReference>
<dbReference type="InterPro" id="IPR050547">
    <property type="entry name" value="DEAD_box_RNA_helicases"/>
</dbReference>
<dbReference type="InterPro" id="IPR006483">
    <property type="entry name" value="CRISPR-assoc_Cas3_HD"/>
</dbReference>
<gene>
    <name evidence="11" type="ORF">GCM10022268_32700</name>
</gene>
<name>A0ABP7EU36_9SPHN</name>
<keyword evidence="7" id="KW-0347">Helicase</keyword>
<dbReference type="Pfam" id="PF18019">
    <property type="entry name" value="Cas3_HD"/>
    <property type="match status" value="1"/>
</dbReference>
<keyword evidence="6" id="KW-0378">Hydrolase</keyword>
<dbReference type="NCBIfam" id="TIGR01587">
    <property type="entry name" value="cas3_core"/>
    <property type="match status" value="1"/>
</dbReference>
<reference evidence="12" key="1">
    <citation type="journal article" date="2019" name="Int. J. Syst. Evol. Microbiol.">
        <title>The Global Catalogue of Microorganisms (GCM) 10K type strain sequencing project: providing services to taxonomists for standard genome sequencing and annotation.</title>
        <authorList>
            <consortium name="The Broad Institute Genomics Platform"/>
            <consortium name="The Broad Institute Genome Sequencing Center for Infectious Disease"/>
            <person name="Wu L."/>
            <person name="Ma J."/>
        </authorList>
    </citation>
    <scope>NUCLEOTIDE SEQUENCE [LARGE SCALE GENOMIC DNA]</scope>
    <source>
        <strain evidence="12">JCM 17498</strain>
    </source>
</reference>
<evidence type="ECO:0000256" key="1">
    <source>
        <dbReference type="ARBA" id="ARBA00006847"/>
    </source>
</evidence>
<dbReference type="InterPro" id="IPR027417">
    <property type="entry name" value="P-loop_NTPase"/>
</dbReference>
<evidence type="ECO:0000256" key="5">
    <source>
        <dbReference type="ARBA" id="ARBA00022741"/>
    </source>
</evidence>
<feature type="domain" description="HD Cas3-type" evidence="10">
    <location>
        <begin position="19"/>
        <end position="215"/>
    </location>
</feature>
<dbReference type="Proteomes" id="UP001500523">
    <property type="component" value="Unassembled WGS sequence"/>
</dbReference>
<keyword evidence="3" id="KW-0540">Nuclease</keyword>
<dbReference type="InterPro" id="IPR054712">
    <property type="entry name" value="Cas3-like_dom"/>
</dbReference>
<keyword evidence="9" id="KW-0051">Antiviral defense</keyword>
<dbReference type="InterPro" id="IPR006474">
    <property type="entry name" value="Helicase_Cas3_CRISPR-ass_core"/>
</dbReference>
<evidence type="ECO:0000256" key="8">
    <source>
        <dbReference type="ARBA" id="ARBA00022840"/>
    </source>
</evidence>
<accession>A0ABP7EU36</accession>
<evidence type="ECO:0000256" key="9">
    <source>
        <dbReference type="ARBA" id="ARBA00023118"/>
    </source>
</evidence>
<dbReference type="Gene3D" id="1.10.3210.30">
    <property type="match status" value="1"/>
</dbReference>
<sequence>MQASLDMIWAKLTHDADGRVRAALPLADHGFDVATVLERLLRAGAWDRSLTHCAGRRLTEQDRSRLVALAALHDIGKANRGFQARSDRAAPPIGHEGQVAALLMDTRLRESAGGRALHGIIRSWSAAPYMSALMAHHGRLRAEFARQQRSGNRPWQQHVRHWLAEDGQDPAASAADLVDRVRARYPLAWAEGEGLPEAPRFVALFAGLLVLADWLGSDARRFPVEGPHGTLRDSMREMAAQEAVVARGLAPIATPSGDFMAAFGFAARGVQSEAAADDLGPIALIEAETGSGKTEAALWRWLALRRRGAVDGLYFALPTRSAAVQLHGRVNRMLDRVWGAGAPEAVLAVPGYLRMGDTKGARDGARRVHWDDDTDSGRPVDARWAAEHANQYLTARVAVGTIDQALSGAIGIRHAPVRAAALARSLLVVDEVHASDAYMGGLLERLLSNHVGVGGQALLLSATLGAATRARLLKQPVPTLAEAVAQPYPALSGSAAPVRAIAAPQPDQKRVSIELVGSIDDPAAIAAQAISAARAGASVLVIRNSVAGAVAVAQTVEALAPDLAFRIDGVATVHHGRFAASDRRLLDAGVEAAFGKGRSTMGRILIGTQTLEQSLDIDADFLVTDLAPVDVLLQRIGRLHRHAGRDREAFADARAIIMRPVMRDLTPLLVAGRPSQGLGRRGPYPDIVQLEATLRVLEANPVMTIPADNRRLVEQALHPQALAAIIANADAGWHNHAAAQRGATAGDIEAARRVSLDWSVPFSDLEFPDRAEAVATRLGARDLLIDLPVPLEGPFGEPVSRIGIPAWMAGDVALDEQPSSAVRDGDGWRFRLGRRSFRYDRWGLTSAA</sequence>
<evidence type="ECO:0000256" key="3">
    <source>
        <dbReference type="ARBA" id="ARBA00022722"/>
    </source>
</evidence>
<evidence type="ECO:0000256" key="4">
    <source>
        <dbReference type="ARBA" id="ARBA00022723"/>
    </source>
</evidence>
<keyword evidence="4" id="KW-0479">Metal-binding</keyword>
<dbReference type="SUPFAM" id="SSF52540">
    <property type="entry name" value="P-loop containing nucleoside triphosphate hydrolases"/>
    <property type="match status" value="1"/>
</dbReference>
<comment type="similarity">
    <text evidence="2">In the central section; belongs to the CRISPR-associated helicase Cas3 family.</text>
</comment>
<dbReference type="EMBL" id="BAABBF010000010">
    <property type="protein sequence ID" value="GAA3721931.1"/>
    <property type="molecule type" value="Genomic_DNA"/>
</dbReference>
<dbReference type="NCBIfam" id="TIGR01596">
    <property type="entry name" value="cas3_HD"/>
    <property type="match status" value="1"/>
</dbReference>
<evidence type="ECO:0000256" key="7">
    <source>
        <dbReference type="ARBA" id="ARBA00022806"/>
    </source>
</evidence>
<evidence type="ECO:0000256" key="2">
    <source>
        <dbReference type="ARBA" id="ARBA00009046"/>
    </source>
</evidence>
<dbReference type="PROSITE" id="PS51643">
    <property type="entry name" value="HD_CAS3"/>
    <property type="match status" value="1"/>
</dbReference>
<dbReference type="PANTHER" id="PTHR47963:SF9">
    <property type="entry name" value="CRISPR-ASSOCIATED ENDONUCLEASE_HELICASE CAS3"/>
    <property type="match status" value="1"/>
</dbReference>
<evidence type="ECO:0000313" key="12">
    <source>
        <dbReference type="Proteomes" id="UP001500523"/>
    </source>
</evidence>
<protein>
    <submittedName>
        <fullName evidence="11">CRISPR-associated helicase/endonuclease Cas3</fullName>
    </submittedName>
</protein>
<evidence type="ECO:0000256" key="6">
    <source>
        <dbReference type="ARBA" id="ARBA00022801"/>
    </source>
</evidence>
<dbReference type="InterPro" id="IPR038257">
    <property type="entry name" value="CRISPR-assoc_Cas3_HD_sf"/>
</dbReference>
<keyword evidence="8" id="KW-0067">ATP-binding</keyword>
<comment type="similarity">
    <text evidence="1">In the N-terminal section; belongs to the CRISPR-associated nuclease Cas3-HD family.</text>
</comment>
<dbReference type="SMART" id="SM00487">
    <property type="entry name" value="DEXDc"/>
    <property type="match status" value="1"/>
</dbReference>
<organism evidence="11 12">
    <name type="scientific">Sphingomonas cynarae</name>
    <dbReference type="NCBI Taxonomy" id="930197"/>
    <lineage>
        <taxon>Bacteria</taxon>
        <taxon>Pseudomonadati</taxon>
        <taxon>Pseudomonadota</taxon>
        <taxon>Alphaproteobacteria</taxon>
        <taxon>Sphingomonadales</taxon>
        <taxon>Sphingomonadaceae</taxon>
        <taxon>Sphingomonas</taxon>
    </lineage>
</organism>
<dbReference type="InterPro" id="IPR014001">
    <property type="entry name" value="Helicase_ATP-bd"/>
</dbReference>